<dbReference type="EMBL" id="BMAW01099997">
    <property type="protein sequence ID" value="GFS92913.1"/>
    <property type="molecule type" value="Genomic_DNA"/>
</dbReference>
<dbReference type="Proteomes" id="UP000887013">
    <property type="component" value="Unassembled WGS sequence"/>
</dbReference>
<comment type="caution">
    <text evidence="1">The sequence shown here is derived from an EMBL/GenBank/DDBJ whole genome shotgun (WGS) entry which is preliminary data.</text>
</comment>
<gene>
    <name evidence="1" type="ORF">NPIL_16421</name>
</gene>
<name>A0A8X6N478_NEPPI</name>
<sequence length="93" mass="10639">MTDINYFSENTTRLLPYSDRGQYTLPSSTLSNSINPAHAIVKTGIDEEHLNLITLVVEKGSPETWCNHNEKQVWDFSWILYLLHLDGVLTTCQ</sequence>
<dbReference type="AlphaFoldDB" id="A0A8X6N478"/>
<reference evidence="1" key="1">
    <citation type="submission" date="2020-08" db="EMBL/GenBank/DDBJ databases">
        <title>Multicomponent nature underlies the extraordinary mechanical properties of spider dragline silk.</title>
        <authorList>
            <person name="Kono N."/>
            <person name="Nakamura H."/>
            <person name="Mori M."/>
            <person name="Yoshida Y."/>
            <person name="Ohtoshi R."/>
            <person name="Malay A.D."/>
            <person name="Moran D.A.P."/>
            <person name="Tomita M."/>
            <person name="Numata K."/>
            <person name="Arakawa K."/>
        </authorList>
    </citation>
    <scope>NUCLEOTIDE SEQUENCE</scope>
</reference>
<organism evidence="1 2">
    <name type="scientific">Nephila pilipes</name>
    <name type="common">Giant wood spider</name>
    <name type="synonym">Nephila maculata</name>
    <dbReference type="NCBI Taxonomy" id="299642"/>
    <lineage>
        <taxon>Eukaryota</taxon>
        <taxon>Metazoa</taxon>
        <taxon>Ecdysozoa</taxon>
        <taxon>Arthropoda</taxon>
        <taxon>Chelicerata</taxon>
        <taxon>Arachnida</taxon>
        <taxon>Araneae</taxon>
        <taxon>Araneomorphae</taxon>
        <taxon>Entelegynae</taxon>
        <taxon>Araneoidea</taxon>
        <taxon>Nephilidae</taxon>
        <taxon>Nephila</taxon>
    </lineage>
</organism>
<keyword evidence="2" id="KW-1185">Reference proteome</keyword>
<protein>
    <submittedName>
        <fullName evidence="1">Uncharacterized protein</fullName>
    </submittedName>
</protein>
<accession>A0A8X6N478</accession>
<proteinExistence type="predicted"/>
<evidence type="ECO:0000313" key="2">
    <source>
        <dbReference type="Proteomes" id="UP000887013"/>
    </source>
</evidence>
<evidence type="ECO:0000313" key="1">
    <source>
        <dbReference type="EMBL" id="GFS92913.1"/>
    </source>
</evidence>